<accession>A0A5B1CE38</accession>
<dbReference type="Proteomes" id="UP000322699">
    <property type="component" value="Unassembled WGS sequence"/>
</dbReference>
<evidence type="ECO:0008006" key="3">
    <source>
        <dbReference type="Google" id="ProtNLM"/>
    </source>
</evidence>
<keyword evidence="2" id="KW-1185">Reference proteome</keyword>
<evidence type="ECO:0000313" key="1">
    <source>
        <dbReference type="EMBL" id="KAA1258472.1"/>
    </source>
</evidence>
<evidence type="ECO:0000313" key="2">
    <source>
        <dbReference type="Proteomes" id="UP000322699"/>
    </source>
</evidence>
<dbReference type="EMBL" id="VRLW01000001">
    <property type="protein sequence ID" value="KAA1258472.1"/>
    <property type="molecule type" value="Genomic_DNA"/>
</dbReference>
<dbReference type="SUPFAM" id="SSF49344">
    <property type="entry name" value="CBD9-like"/>
    <property type="match status" value="1"/>
</dbReference>
<reference evidence="1 2" key="1">
    <citation type="submission" date="2019-08" db="EMBL/GenBank/DDBJ databases">
        <title>Deep-cultivation of Planctomycetes and their phenomic and genomic characterization uncovers novel biology.</title>
        <authorList>
            <person name="Wiegand S."/>
            <person name="Jogler M."/>
            <person name="Boedeker C."/>
            <person name="Pinto D."/>
            <person name="Vollmers J."/>
            <person name="Rivas-Marin E."/>
            <person name="Kohn T."/>
            <person name="Peeters S.H."/>
            <person name="Heuer A."/>
            <person name="Rast P."/>
            <person name="Oberbeckmann S."/>
            <person name="Bunk B."/>
            <person name="Jeske O."/>
            <person name="Meyerdierks A."/>
            <person name="Storesund J.E."/>
            <person name="Kallscheuer N."/>
            <person name="Luecker S."/>
            <person name="Lage O.M."/>
            <person name="Pohl T."/>
            <person name="Merkel B.J."/>
            <person name="Hornburger P."/>
            <person name="Mueller R.-W."/>
            <person name="Bruemmer F."/>
            <person name="Labrenz M."/>
            <person name="Spormann A.M."/>
            <person name="Op Den Camp H."/>
            <person name="Overmann J."/>
            <person name="Amann R."/>
            <person name="Jetten M.S.M."/>
            <person name="Mascher T."/>
            <person name="Medema M.H."/>
            <person name="Devos D.P."/>
            <person name="Kaster A.-K."/>
            <person name="Ovreas L."/>
            <person name="Rohde M."/>
            <person name="Galperin M.Y."/>
            <person name="Jogler C."/>
        </authorList>
    </citation>
    <scope>NUCLEOTIDE SEQUENCE [LARGE SCALE GENOMIC DNA]</scope>
    <source>
        <strain evidence="1 2">LF1</strain>
    </source>
</reference>
<gene>
    <name evidence="1" type="ORF">LF1_09920</name>
</gene>
<dbReference type="CDD" id="cd00241">
    <property type="entry name" value="DOMON_like"/>
    <property type="match status" value="1"/>
</dbReference>
<comment type="caution">
    <text evidence="1">The sequence shown here is derived from an EMBL/GenBank/DDBJ whole genome shotgun (WGS) entry which is preliminary data.</text>
</comment>
<proteinExistence type="predicted"/>
<dbReference type="AlphaFoldDB" id="A0A5B1CE38"/>
<organism evidence="1 2">
    <name type="scientific">Rubripirellula obstinata</name>
    <dbReference type="NCBI Taxonomy" id="406547"/>
    <lineage>
        <taxon>Bacteria</taxon>
        <taxon>Pseudomonadati</taxon>
        <taxon>Planctomycetota</taxon>
        <taxon>Planctomycetia</taxon>
        <taxon>Pirellulales</taxon>
        <taxon>Pirellulaceae</taxon>
        <taxon>Rubripirellula</taxon>
    </lineage>
</organism>
<sequence>MSSVSTPKEDVGSKLIDPTFLFRFELDLKQQKLGWSTKGLKLPTSCRLPSFGGLAGRPVFADVRMAWSTEGIGVHLLVNGKRQLPWCRDSRPEDSDGFHLWIDTRCSPGIHRATQYCHRFLFMPSGGGPQRDRCVTTMVPISRAKNLPKAIPAGQLKVAAMPRHDGYELSGLIPATALTGFEPKQQPRISLYYMVVDRELGWQTLSLGPEYPVMDDPSLWAEACLTK</sequence>
<protein>
    <recommendedName>
        <fullName evidence="3">Carbohydrate-binding domain-containing protein</fullName>
    </recommendedName>
</protein>
<name>A0A5B1CE38_9BACT</name>
<dbReference type="RefSeq" id="WP_235033174.1">
    <property type="nucleotide sequence ID" value="NZ_LWSK01000077.1"/>
</dbReference>